<dbReference type="OrthoDB" id="439917at2759"/>
<dbReference type="InterPro" id="IPR048661">
    <property type="entry name" value="CPL1-like"/>
</dbReference>
<evidence type="ECO:0000313" key="4">
    <source>
        <dbReference type="EMBL" id="CAH7667379.1"/>
    </source>
</evidence>
<feature type="chain" id="PRO_5044546714" description="Protein CPL1-like domain-containing protein" evidence="1">
    <location>
        <begin position="19"/>
        <end position="251"/>
    </location>
</feature>
<proteinExistence type="evidence at transcript level"/>
<dbReference type="PANTHER" id="PTHR35192">
    <property type="entry name" value="PROTEIN, PUTATIVE-RELATED"/>
    <property type="match status" value="1"/>
</dbReference>
<sequence>MKFFSFLCLAAAVPGLQASANFKATCNTASNQMVSLSRSIGQIKSTALTLGHSDISSKCDEALSHLKFAQSSWQGISSGFLSQPWNARRSPHASVVQGRLSSCSGSLEWIYRCPRFRHPLYQKQGDNCRNNYNGCQSSCQQVWNWPSPPNNGPKPSGGYGGGYGHYRRNAESSMCPSTETACLISNSTSSVECLDTQKEITSCGGCASEGQGENCMFIEGAEGVGCESGKCVVFSTKPGYIINEEGRPEIA</sequence>
<organism evidence="3">
    <name type="scientific">Phakopsora pachyrhizi</name>
    <name type="common">Asian soybean rust disease fungus</name>
    <dbReference type="NCBI Taxonomy" id="170000"/>
    <lineage>
        <taxon>Eukaryota</taxon>
        <taxon>Fungi</taxon>
        <taxon>Dikarya</taxon>
        <taxon>Basidiomycota</taxon>
        <taxon>Pucciniomycotina</taxon>
        <taxon>Pucciniomycetes</taxon>
        <taxon>Pucciniales</taxon>
        <taxon>Phakopsoraceae</taxon>
        <taxon>Phakopsora</taxon>
    </lineage>
</organism>
<evidence type="ECO:0000313" key="5">
    <source>
        <dbReference type="Proteomes" id="UP001153365"/>
    </source>
</evidence>
<evidence type="ECO:0000256" key="1">
    <source>
        <dbReference type="SAM" id="SignalP"/>
    </source>
</evidence>
<evidence type="ECO:0000259" key="2">
    <source>
        <dbReference type="Pfam" id="PF21671"/>
    </source>
</evidence>
<keyword evidence="5" id="KW-1185">Reference proteome</keyword>
<name>A0A0S1MJY8_PHAPC</name>
<accession>A0A0S1MJY8</accession>
<reference evidence="4" key="2">
    <citation type="submission" date="2022-06" db="EMBL/GenBank/DDBJ databases">
        <authorList>
            <consortium name="SYNGENTA / RWTH Aachen University"/>
        </authorList>
    </citation>
    <scope>NUCLEOTIDE SEQUENCE</scope>
</reference>
<protein>
    <recommendedName>
        <fullName evidence="2">Protein CPL1-like domain-containing protein</fullName>
    </recommendedName>
</protein>
<dbReference type="AlphaFoldDB" id="A0A0S1MJY8"/>
<dbReference type="Pfam" id="PF21671">
    <property type="entry name" value="CPL1-like"/>
    <property type="match status" value="1"/>
</dbReference>
<dbReference type="EMBL" id="KT247155">
    <property type="protein sequence ID" value="ALL41244.1"/>
    <property type="molecule type" value="mRNA"/>
</dbReference>
<evidence type="ECO:0000313" key="3">
    <source>
        <dbReference type="EMBL" id="ALL41244.1"/>
    </source>
</evidence>
<keyword evidence="1" id="KW-0732">Signal</keyword>
<gene>
    <name evidence="4" type="ORF">PPACK8108_LOCUS1770</name>
</gene>
<feature type="signal peptide" evidence="1">
    <location>
        <begin position="1"/>
        <end position="18"/>
    </location>
</feature>
<reference evidence="3" key="1">
    <citation type="submission" date="2015-07" db="EMBL/GenBank/DDBJ databases">
        <title>Elucidating the P. pachyrhizi secretome and potential effectors.</title>
        <authorList>
            <person name="de Carvalho M.C.C.G."/>
            <person name="Nascimento L.C."/>
            <person name="Darben L.M."/>
            <person name="Polizel-Podanosqui A.M."/>
            <person name="Lopes-Caitar V.S."/>
            <person name="Rocha C.S."/>
            <person name="Qi M."/>
            <person name="Carazolle M."/>
            <person name="Kuwahara M.K."/>
            <person name="Pereira G.A.G."/>
            <person name="Abdelnoor R.V."/>
            <person name="Whitham S.A."/>
            <person name="Marcelino-Guimaraes F.C."/>
        </authorList>
    </citation>
    <scope>NUCLEOTIDE SEQUENCE</scope>
</reference>
<dbReference type="Proteomes" id="UP001153365">
    <property type="component" value="Unassembled WGS sequence"/>
</dbReference>
<feature type="domain" description="Protein CPL1-like" evidence="2">
    <location>
        <begin position="191"/>
        <end position="246"/>
    </location>
</feature>
<dbReference type="PANTHER" id="PTHR35192:SF2">
    <property type="entry name" value="APPLE DOMAIN-CONTAINING PROTEIN"/>
    <property type="match status" value="1"/>
</dbReference>
<dbReference type="EMBL" id="CALTRL010000284">
    <property type="protein sequence ID" value="CAH7667379.1"/>
    <property type="molecule type" value="Genomic_DNA"/>
</dbReference>
<dbReference type="InterPro" id="IPR038955">
    <property type="entry name" value="PriA/CPL1_fungi"/>
</dbReference>